<keyword evidence="3" id="KW-0862">Zinc</keyword>
<dbReference type="Proteomes" id="UP000039046">
    <property type="component" value="Unassembled WGS sequence"/>
</dbReference>
<protein>
    <recommendedName>
        <fullName evidence="3">Peptide hydrolase</fullName>
        <ecNumber evidence="3">3.4.-.-</ecNumber>
    </recommendedName>
</protein>
<keyword evidence="3" id="KW-0378">Hydrolase</keyword>
<dbReference type="InterPro" id="IPR037457">
    <property type="entry name" value="M28_QC"/>
</dbReference>
<dbReference type="InterPro" id="IPR007484">
    <property type="entry name" value="Peptidase_M28"/>
</dbReference>
<reference evidence="6 7" key="1">
    <citation type="journal article" date="2015" name="Genome Announc.">
        <title>Draft Genome Sequence and Gene Annotation of the Entomopathogenic Fungus Verticillium hemipterigenum.</title>
        <authorList>
            <person name="Horn F."/>
            <person name="Habel A."/>
            <person name="Scharf D.H."/>
            <person name="Dworschak J."/>
            <person name="Brakhage A.A."/>
            <person name="Guthke R."/>
            <person name="Hertweck C."/>
            <person name="Linde J."/>
        </authorList>
    </citation>
    <scope>NUCLEOTIDE SEQUENCE [LARGE SCALE GENOMIC DNA]</scope>
</reference>
<dbReference type="SUPFAM" id="SSF53187">
    <property type="entry name" value="Zn-dependent exopeptidases"/>
    <property type="match status" value="1"/>
</dbReference>
<dbReference type="GO" id="GO:0016603">
    <property type="term" value="F:glutaminyl-peptide cyclotransferase activity"/>
    <property type="evidence" value="ECO:0007669"/>
    <property type="project" value="InterPro"/>
</dbReference>
<feature type="compositionally biased region" description="Polar residues" evidence="4">
    <location>
        <begin position="373"/>
        <end position="383"/>
    </location>
</feature>
<feature type="region of interest" description="Disordered" evidence="4">
    <location>
        <begin position="364"/>
        <end position="383"/>
    </location>
</feature>
<dbReference type="GO" id="GO:0006508">
    <property type="term" value="P:proteolysis"/>
    <property type="evidence" value="ECO:0007669"/>
    <property type="project" value="UniProtKB-KW"/>
</dbReference>
<feature type="signal peptide" evidence="3">
    <location>
        <begin position="1"/>
        <end position="26"/>
    </location>
</feature>
<dbReference type="GO" id="GO:0008270">
    <property type="term" value="F:zinc ion binding"/>
    <property type="evidence" value="ECO:0007669"/>
    <property type="project" value="TreeGrafter"/>
</dbReference>
<dbReference type="OrthoDB" id="3907302at2759"/>
<dbReference type="EC" id="3.4.-.-" evidence="3"/>
<dbReference type="HOGENOM" id="CLU_045003_0_0_1"/>
<evidence type="ECO:0000313" key="6">
    <source>
        <dbReference type="EMBL" id="CEJ85278.1"/>
    </source>
</evidence>
<keyword evidence="1" id="KW-0808">Transferase</keyword>
<dbReference type="PANTHER" id="PTHR12283">
    <property type="entry name" value="GLUTAMINYL-PEPTIDE CYCLOTRANSFERASE"/>
    <property type="match status" value="1"/>
</dbReference>
<sequence>MRLSVIAPSVWLSTVCLLGRAVSALSDDDLRHIPSVGDDFNIKTGKLLAPILIPRVPGTEGQIKTQEHFANFFKSELPDWTLTWQNSTSKTPVSGNKDVPFNNMIFHRDPHWTSAGDTARLTLVAHYDSKYSPEGFIGATDSAAPCAMLLHVARSIDKALTEKWKKMEQNGEADPSLEAAAGVQIMFLDGEEAFLQWTDDDSLYGARSLAESWEQEFHPTFSTFRTKLSSISLFVLLDLLGAPNANVPSYFLTTHWAYRKMADLEKRLRDLGLLEAKARKPFLPDAEKKSEEFRYSSGIQDDHIPFMRRGVDILHMIAYPFPPVWHTMDDDGEHLDIFVTKDWAKIVTAFAAEWLELDGLLQKPETPSKRTETTPLSSERTEL</sequence>
<name>A0A0A1TE94_9HYPO</name>
<gene>
    <name evidence="6" type="ORF">VHEMI03721</name>
</gene>
<dbReference type="STRING" id="1531966.A0A0A1TE94"/>
<evidence type="ECO:0000256" key="1">
    <source>
        <dbReference type="ARBA" id="ARBA00022679"/>
    </source>
</evidence>
<dbReference type="CDD" id="cd03880">
    <property type="entry name" value="M28_QC_like"/>
    <property type="match status" value="1"/>
</dbReference>
<dbReference type="InterPro" id="IPR040234">
    <property type="entry name" value="QC/QCL"/>
</dbReference>
<organism evidence="6 7">
    <name type="scientific">[Torrubiella] hemipterigena</name>
    <dbReference type="NCBI Taxonomy" id="1531966"/>
    <lineage>
        <taxon>Eukaryota</taxon>
        <taxon>Fungi</taxon>
        <taxon>Dikarya</taxon>
        <taxon>Ascomycota</taxon>
        <taxon>Pezizomycotina</taxon>
        <taxon>Sordariomycetes</taxon>
        <taxon>Hypocreomycetidae</taxon>
        <taxon>Hypocreales</taxon>
        <taxon>Clavicipitaceae</taxon>
        <taxon>Clavicipitaceae incertae sedis</taxon>
        <taxon>'Torrubiella' clade</taxon>
    </lineage>
</organism>
<dbReference type="EMBL" id="CDHN01000002">
    <property type="protein sequence ID" value="CEJ85278.1"/>
    <property type="molecule type" value="Genomic_DNA"/>
</dbReference>
<keyword evidence="3" id="KW-0479">Metal-binding</keyword>
<evidence type="ECO:0000256" key="2">
    <source>
        <dbReference type="ARBA" id="ARBA00023315"/>
    </source>
</evidence>
<dbReference type="GO" id="GO:0008233">
    <property type="term" value="F:peptidase activity"/>
    <property type="evidence" value="ECO:0007669"/>
    <property type="project" value="UniProtKB-KW"/>
</dbReference>
<evidence type="ECO:0000256" key="3">
    <source>
        <dbReference type="RuleBase" id="RU361240"/>
    </source>
</evidence>
<keyword evidence="2" id="KW-0012">Acyltransferase</keyword>
<keyword evidence="7" id="KW-1185">Reference proteome</keyword>
<feature type="chain" id="PRO_5005108658" description="Peptide hydrolase" evidence="3">
    <location>
        <begin position="27"/>
        <end position="383"/>
    </location>
</feature>
<accession>A0A0A1TE94</accession>
<proteinExistence type="inferred from homology"/>
<feature type="domain" description="Peptidase M28" evidence="5">
    <location>
        <begin position="118"/>
        <end position="350"/>
    </location>
</feature>
<evidence type="ECO:0000256" key="4">
    <source>
        <dbReference type="SAM" id="MobiDB-lite"/>
    </source>
</evidence>
<dbReference type="PANTHER" id="PTHR12283:SF2">
    <property type="entry name" value="PEPTIDE HYDROLASE"/>
    <property type="match status" value="1"/>
</dbReference>
<comment type="similarity">
    <text evidence="3">Belongs to the peptidase M28 family.</text>
</comment>
<dbReference type="Gene3D" id="3.40.630.10">
    <property type="entry name" value="Zn peptidases"/>
    <property type="match status" value="1"/>
</dbReference>
<keyword evidence="3" id="KW-0732">Signal</keyword>
<dbReference type="Pfam" id="PF04389">
    <property type="entry name" value="Peptidase_M28"/>
    <property type="match status" value="1"/>
</dbReference>
<keyword evidence="3" id="KW-0645">Protease</keyword>
<evidence type="ECO:0000259" key="5">
    <source>
        <dbReference type="Pfam" id="PF04389"/>
    </source>
</evidence>
<dbReference type="AlphaFoldDB" id="A0A0A1TE94"/>
<evidence type="ECO:0000313" key="7">
    <source>
        <dbReference type="Proteomes" id="UP000039046"/>
    </source>
</evidence>